<dbReference type="GO" id="GO:0042407">
    <property type="term" value="P:cristae formation"/>
    <property type="evidence" value="ECO:0007669"/>
    <property type="project" value="InterPro"/>
</dbReference>
<dbReference type="OrthoDB" id="2399148at2759"/>
<comment type="function">
    <text evidence="1">Component of the MICOS complex, a large protein complex of the mitochondrial inner membrane that plays crucial roles in the maintenance of crista junctions, inner membrane architecture, and formation of contact sites to the outer membrane.</text>
</comment>
<evidence type="ECO:0000313" key="2">
    <source>
        <dbReference type="EMBL" id="TFK95943.1"/>
    </source>
</evidence>
<dbReference type="PANTHER" id="PTHR28268:SF1">
    <property type="entry name" value="MICOS SUBUNIT MIC26"/>
    <property type="match status" value="1"/>
</dbReference>
<organism evidence="2 3">
    <name type="scientific">Pterulicium gracile</name>
    <dbReference type="NCBI Taxonomy" id="1884261"/>
    <lineage>
        <taxon>Eukaryota</taxon>
        <taxon>Fungi</taxon>
        <taxon>Dikarya</taxon>
        <taxon>Basidiomycota</taxon>
        <taxon>Agaricomycotina</taxon>
        <taxon>Agaricomycetes</taxon>
        <taxon>Agaricomycetidae</taxon>
        <taxon>Agaricales</taxon>
        <taxon>Pleurotineae</taxon>
        <taxon>Pterulaceae</taxon>
        <taxon>Pterulicium</taxon>
    </lineage>
</organism>
<dbReference type="GO" id="GO:0061617">
    <property type="term" value="C:MICOS complex"/>
    <property type="evidence" value="ECO:0007669"/>
    <property type="project" value="UniProtKB-UniRule"/>
</dbReference>
<name>A0A5C3QBY6_9AGAR</name>
<dbReference type="STRING" id="1884261.A0A5C3QBY6"/>
<dbReference type="AlphaFoldDB" id="A0A5C3QBY6"/>
<dbReference type="Pfam" id="PF09769">
    <property type="entry name" value="ApoO"/>
    <property type="match status" value="1"/>
</dbReference>
<dbReference type="InterPro" id="IPR019166">
    <property type="entry name" value="MIC26/MIC27"/>
</dbReference>
<proteinExistence type="predicted"/>
<evidence type="ECO:0000313" key="3">
    <source>
        <dbReference type="Proteomes" id="UP000305067"/>
    </source>
</evidence>
<evidence type="ECO:0000256" key="1">
    <source>
        <dbReference type="RuleBase" id="RU363021"/>
    </source>
</evidence>
<dbReference type="EMBL" id="ML178870">
    <property type="protein sequence ID" value="TFK95943.1"/>
    <property type="molecule type" value="Genomic_DNA"/>
</dbReference>
<dbReference type="PANTHER" id="PTHR28268">
    <property type="entry name" value="MICOS SUBUNIT MIC26"/>
    <property type="match status" value="1"/>
</dbReference>
<keyword evidence="1" id="KW-0472">Membrane</keyword>
<gene>
    <name evidence="2" type="ORF">BDV98DRAFT_537134</name>
</gene>
<reference evidence="2 3" key="1">
    <citation type="journal article" date="2019" name="Nat. Ecol. Evol.">
        <title>Megaphylogeny resolves global patterns of mushroom evolution.</title>
        <authorList>
            <person name="Varga T."/>
            <person name="Krizsan K."/>
            <person name="Foldi C."/>
            <person name="Dima B."/>
            <person name="Sanchez-Garcia M."/>
            <person name="Sanchez-Ramirez S."/>
            <person name="Szollosi G.J."/>
            <person name="Szarkandi J.G."/>
            <person name="Papp V."/>
            <person name="Albert L."/>
            <person name="Andreopoulos W."/>
            <person name="Angelini C."/>
            <person name="Antonin V."/>
            <person name="Barry K.W."/>
            <person name="Bougher N.L."/>
            <person name="Buchanan P."/>
            <person name="Buyck B."/>
            <person name="Bense V."/>
            <person name="Catcheside P."/>
            <person name="Chovatia M."/>
            <person name="Cooper J."/>
            <person name="Damon W."/>
            <person name="Desjardin D."/>
            <person name="Finy P."/>
            <person name="Geml J."/>
            <person name="Haridas S."/>
            <person name="Hughes K."/>
            <person name="Justo A."/>
            <person name="Karasinski D."/>
            <person name="Kautmanova I."/>
            <person name="Kiss B."/>
            <person name="Kocsube S."/>
            <person name="Kotiranta H."/>
            <person name="LaButti K.M."/>
            <person name="Lechner B.E."/>
            <person name="Liimatainen K."/>
            <person name="Lipzen A."/>
            <person name="Lukacs Z."/>
            <person name="Mihaltcheva S."/>
            <person name="Morgado L.N."/>
            <person name="Niskanen T."/>
            <person name="Noordeloos M.E."/>
            <person name="Ohm R.A."/>
            <person name="Ortiz-Santana B."/>
            <person name="Ovrebo C."/>
            <person name="Racz N."/>
            <person name="Riley R."/>
            <person name="Savchenko A."/>
            <person name="Shiryaev A."/>
            <person name="Soop K."/>
            <person name="Spirin V."/>
            <person name="Szebenyi C."/>
            <person name="Tomsovsky M."/>
            <person name="Tulloss R.E."/>
            <person name="Uehling J."/>
            <person name="Grigoriev I.V."/>
            <person name="Vagvolgyi C."/>
            <person name="Papp T."/>
            <person name="Martin F.M."/>
            <person name="Miettinen O."/>
            <person name="Hibbett D.S."/>
            <person name="Nagy L.G."/>
        </authorList>
    </citation>
    <scope>NUCLEOTIDE SEQUENCE [LARGE SCALE GENOMIC DNA]</scope>
    <source>
        <strain evidence="2 3">CBS 309.79</strain>
    </source>
</reference>
<accession>A0A5C3QBY6</accession>
<dbReference type="GO" id="GO:0044284">
    <property type="term" value="C:mitochondrial crista junction"/>
    <property type="evidence" value="ECO:0007669"/>
    <property type="project" value="TreeGrafter"/>
</dbReference>
<keyword evidence="1" id="KW-0496">Mitochondrion</keyword>
<protein>
    <recommendedName>
        <fullName evidence="1">MICOS complex subunit</fullName>
    </recommendedName>
</protein>
<keyword evidence="3" id="KW-1185">Reference proteome</keyword>
<keyword evidence="1" id="KW-0999">Mitochondrion inner membrane</keyword>
<comment type="subunit">
    <text evidence="1">Component of the mitochondrial contact site and cristae organizing system (MICOS) complex.</text>
</comment>
<sequence>MFSVAARRSATAGLCMSAAAFSLQEQDKPSIYPAPQRELLLVETPSELEKQIGVLRRTLTQQYQEGYTQVQGLVSRWIHVEHAVENRVKSFADPTEPLTPSILYVGIATLSGSIIARNRFIGTRLLLPPALLLLSANHFLPKTTANVTSYLSSLEDTYAPNFADKHRTANAHTAMTWEMAKERTKDARVSLGRGAESLVGKVQEVTGLRVSEALGWGREAARNVEVQVEQRAHVVKQLAEEKVELGLQKAGETLEEIKLKTEQKVEDKTDEKLV</sequence>
<dbReference type="Proteomes" id="UP000305067">
    <property type="component" value="Unassembled WGS sequence"/>
</dbReference>
<comment type="subcellular location">
    <subcellularLocation>
        <location evidence="1">Mitochondrion inner membrane</location>
    </subcellularLocation>
</comment>
<dbReference type="InterPro" id="IPR033181">
    <property type="entry name" value="Mic26_fungi"/>
</dbReference>